<name>A0ABQ5YME0_9NEIS</name>
<organism evidence="1 2">
    <name type="scientific">Chitinimonas prasina</name>
    <dbReference type="NCBI Taxonomy" id="1434937"/>
    <lineage>
        <taxon>Bacteria</taxon>
        <taxon>Pseudomonadati</taxon>
        <taxon>Pseudomonadota</taxon>
        <taxon>Betaproteobacteria</taxon>
        <taxon>Neisseriales</taxon>
        <taxon>Chitinibacteraceae</taxon>
        <taxon>Chitinimonas</taxon>
    </lineage>
</organism>
<evidence type="ECO:0000313" key="2">
    <source>
        <dbReference type="Proteomes" id="UP001156706"/>
    </source>
</evidence>
<comment type="caution">
    <text evidence="1">The sequence shown here is derived from an EMBL/GenBank/DDBJ whole genome shotgun (WGS) entry which is preliminary data.</text>
</comment>
<dbReference type="EMBL" id="BSOG01000004">
    <property type="protein sequence ID" value="GLR14560.1"/>
    <property type="molecule type" value="Genomic_DNA"/>
</dbReference>
<evidence type="ECO:0000313" key="1">
    <source>
        <dbReference type="EMBL" id="GLR14560.1"/>
    </source>
</evidence>
<dbReference type="Proteomes" id="UP001156706">
    <property type="component" value="Unassembled WGS sequence"/>
</dbReference>
<dbReference type="PANTHER" id="PTHR39431">
    <property type="entry name" value="FRPA/C-RELATED PROTEIN"/>
    <property type="match status" value="1"/>
</dbReference>
<proteinExistence type="predicted"/>
<evidence type="ECO:0008006" key="3">
    <source>
        <dbReference type="Google" id="ProtNLM"/>
    </source>
</evidence>
<dbReference type="PANTHER" id="PTHR39431:SF1">
    <property type="entry name" value="FRPA_C-RELATED PROTEIN"/>
    <property type="match status" value="1"/>
</dbReference>
<accession>A0ABQ5YME0</accession>
<reference evidence="2" key="1">
    <citation type="journal article" date="2019" name="Int. J. Syst. Evol. Microbiol.">
        <title>The Global Catalogue of Microorganisms (GCM) 10K type strain sequencing project: providing services to taxonomists for standard genome sequencing and annotation.</title>
        <authorList>
            <consortium name="The Broad Institute Genomics Platform"/>
            <consortium name="The Broad Institute Genome Sequencing Center for Infectious Disease"/>
            <person name="Wu L."/>
            <person name="Ma J."/>
        </authorList>
    </citation>
    <scope>NUCLEOTIDE SEQUENCE [LARGE SCALE GENOMIC DNA]</scope>
    <source>
        <strain evidence="2">NBRC 110044</strain>
    </source>
</reference>
<dbReference type="RefSeq" id="WP_284197627.1">
    <property type="nucleotide sequence ID" value="NZ_BSOG01000004.1"/>
</dbReference>
<gene>
    <name evidence="1" type="ORF">GCM10007907_33500</name>
</gene>
<sequence>MKIEQSQVQLAGQREAARRQTIETRINTSFRPAPPPPQENVALSSQGVSTQAADTGYDLRLALESNPLWPLVRQLVKHLTGRDLETENVVPAQRNIGATTSGEASGVPAGPAQAEWRIDYHYREVLEESEYTRFTAGGRITTADGQEIAFSAALDLSRYYREEREFSLTAASPGMKKDPLVINYAAATASLGNDKVTFDLDADGQLDTMSFLGQGSGFLALDTNQDGTINDGSELFGALSGNGFADLARHDQDGNGWIDENDGVWAQLKLWTRDTNGVTHLTDLKGLGIGALYLDNAQTDFSLTDQQNIEHGQIRRSGIYLSESGKVGTMQQLDLVV</sequence>
<keyword evidence="2" id="KW-1185">Reference proteome</keyword>
<protein>
    <recommendedName>
        <fullName evidence="3">VCBS repeat-containing protein</fullName>
    </recommendedName>
</protein>